<evidence type="ECO:0000259" key="4">
    <source>
        <dbReference type="Pfam" id="PF26103"/>
    </source>
</evidence>
<evidence type="ECO:0008006" key="8">
    <source>
        <dbReference type="Google" id="ProtNLM"/>
    </source>
</evidence>
<name>A0AAD9UFL9_RIDPI</name>
<dbReference type="Pfam" id="PF26573">
    <property type="entry name" value="TPR_Epg5_2"/>
    <property type="match status" value="1"/>
</dbReference>
<comment type="caution">
    <text evidence="6">The sequence shown here is derived from an EMBL/GenBank/DDBJ whole genome shotgun (WGS) entry which is preliminary data.</text>
</comment>
<evidence type="ECO:0000256" key="1">
    <source>
        <dbReference type="ARBA" id="ARBA00010948"/>
    </source>
</evidence>
<evidence type="ECO:0000256" key="2">
    <source>
        <dbReference type="ARBA" id="ARBA00023006"/>
    </source>
</evidence>
<sequence>MTYDTTRHDTTRHDTTRHDTTRHDTTRHDTTRHDTTRHDTTRHNTTQHNTTQQIPQIWLWAQVKTKKHAVIKSHHVEENEGVKDDVTETKTERPLFDATSIRDNINEGVVDSTNPEEQSNSEIIRSETHCGKVTAEAVDRSESVATCAEDSGVVTEPTHVSESHCCGDQERSGEVKEHSDVREDQVTDTDSEVREDQVTDTDSEVREDQVTDTDSEVREDQVTDADSEVREDQVTDADSEVREDQVTDTDSEVREDQVTDTDSEVREDQVTDTDSEVRDQSCTLAQPVHKHVQESEQLPRKYLAEEQTNVITSQHSPKERQIVTAHQGEVMSPAACQLVTEDTVTVSKPKLLYPHSALAEVRTKLEQDMRSHHGLEAARHVSPVVSCVTDVVRPLTEEQLATIYWNPELCHNEKFIEAFLQHIQQDKTEFYEIVLNYYRARNHLAAAEHDVAVLGEDCSKQRDIVWTTKTETLTAHGVCADKVTVHADHVYETKVYNGHAVQNVKQLLKNIRDHLHDELTLYTYEALLSRLQVESYLHQVYQRCPQLADIPPNSPVTALLPGQVGACEQRHLAQLKHCIGVLFMFQWKPAKDDLFVQDLQQWITKLVSTLLRVATLDDHLFILNHVLRCPAGVGKWASNLIQVVPPGGVHQQCWGSPLVDHFVTVLATLLMPVRLREKLLCQLQVSPCVMDKSNENPWIFVDSDGEEAEDVGHTWMNLHENDIMSFLNQLPLDLIFRHILAMRNVNGEDVYDASCSTHHALLKLLAFARLVIKILGTGFKTFSQKRYRQLNKRIAGMIRDIVQYVADHWTSFQAVVQPRDVTPECMRRLQVEFDQLFERATIAILSAQRLGVWQYLAIMPYHSVSMGHMWGLLCVMHQVCEDIQAIQTGLSVPQCQALLRDVDSQSVFEEKLIAMPISEVTYLLTTFANMARFCSSTEIQFIETVALEIFEIAYVCEHTREHCSKLARDLLALVVLQHPFIISSVLQSTAANIEKIGLASHYLFRGLPLMQWLPTPRDIDLLREWLLQLPLDSPQNHLARIIVEQMNWSSFEPGTDLFLSLAMHRTMALLLVQMYRGHLVGKTLTNLTVDTLKPVDSPAKSPLPNEQMLSNWIWRIALRLCLHEHMLPCPAQFRRPGEEIPDINADATLHPIQAALKEGCPLANYVALVMTKYGHSLTDVCSEGLKLLALLVDKSHHVAAVNALAHITPQFYHSNQHLHKNKLFLHVLEKLLQADAVRKGLFYTEFPGPIVKHFTQMIQSQLIECETVDGSQAGLVSCVDFWLTSFTELPHWHQDRGVLYVTDHIIGAIFRSSAAIEKARVIIKQAFEKHVESEQQPAGVISSIVTWIASGSNMPSLIPSQSCAEFPWYTYMVLSVETQHEQALWTGLQRELVSKTNLPVEQALATTASKLKLDMSPASYRLSIYRWAQQAVDMDLDHPVLPLVWQQFLLLYLGRLTLDDGMPERGSVGERFFSSSTYNSLMKKMKKRANEAAECYHAFATQEAPPVTGDTKADRVTSHRPDLPDRHIQPEEKEFYRTLVKFFQGVTFWLDEPRLHDGQLYLPALPLQYNASRLLTLYQNRQDQWLELVDLCRVAHEVTSAAREWTTRLSHEHQLRHWQTLLQADSHNQPKSPAARLLLRLKTHSCPLKPPQVARVTAPVTQMTTALLCDKSGLLYALRVDFMALVDTARLYSERVSKHVALDCTYLELLPQLYKDELKRVSRDMCPIHSVSVDDVTCVYYYNVTVQVRTCDVTRVLLHVMSLSQVTLHVPCKNMFSLGHVCKGPAEFTFTFQCGTLHDITQRQVDENRAEYKQLMIEALLPPPQSVCYSAVHIENIITTLIKLVKSSDSEATKKAANDVGIALFYHLTTFFNTETKFYPPTRQFFTACIEILGQEFISNNPSQSQPLLQAVMQTPSLVTLLLPNFNPNSSPELFVTIYDDLMKNVPDGLDSQVAFSLLSKIYMSHLRKMLMYHFPDHYGDGLRLMLKGSSEQCLAPGVWEVFLTSIGCPLGHTEDGAESGSPSKKKPELGSPKKGSPMKTQMHLLTYAQMKESFNWLATHFQQIRISTPDLMNFGLYPRWKPYVHYLSKFLHHLVTKATAALVTMVTEGHVSREEGLSELWHLVSSLYKPWIQPLKLTDPDLLLLPWIPDDADVAKEMVATWAASVSHMQEQFHMLTPATSPSPLTWVWMQYVTTLAFSDLPPHFLLTYHSHLATLPWQQFYVDLSAIDLMMQEKTSQEFVAAVVTAVNWTWVVDKYPPVLLPQLLGCLLNLFIHMATDVPGIESVSFFSPLRLLYSLSAPSIPSRQFPFPLCQSPSFPPVSLPLFPLGQSPIPSRSVSFYSLSVSLLLFPLGQSPSIPPRSVSFYSLSVSLLLFPLGQSPSIPSRLLKVAAGFDSSTPALVHAPVHAPTLYTRLFSSQRAYIRCVVQLLCRCSHIKKVNLQDFEPVVLSLMADIEFVVAKCADPKTQWYNAVTLSIEFLGLLNRCNPEGDQTAKVVMHALLQWLKGSPSSPLLLATVTAAGRSLASISHMLIIVEVCLDIYFTTDVENTAECGWTRPLEVLLVPELHRETFLLGAVREGCYLTLYCYLLQQLPLSSSIEDERVLLNQIISWNHAIKPSVVSVSLSVETEAKLLLWWHKILESLSRQLLYGTQPLVVGRMVQQFLTSLASLAQDRTTAGLLGAIGFGRKSQLSLRFRLVTKSLIAFITAQLYGDGQLRLPSPVTPQDVPPVSTTPQAAQTLAHLESLKHDKQYLSLKDDIDRVVDMVKDMSQTWLDAPMFLVRLVSSLFADQKYLEVLRRKL</sequence>
<feature type="compositionally biased region" description="Basic and acidic residues" evidence="3">
    <location>
        <begin position="1"/>
        <end position="42"/>
    </location>
</feature>
<proteinExistence type="inferred from homology"/>
<feature type="region of interest" description="Disordered" evidence="3">
    <location>
        <begin position="152"/>
        <end position="277"/>
    </location>
</feature>
<evidence type="ECO:0000313" key="6">
    <source>
        <dbReference type="EMBL" id="KAK2187490.1"/>
    </source>
</evidence>
<dbReference type="PANTHER" id="PTHR31139">
    <property type="entry name" value="ECTOPIC P GRANULES PROTEIN 5 HOMOLOG"/>
    <property type="match status" value="1"/>
</dbReference>
<dbReference type="InterPro" id="IPR059030">
    <property type="entry name" value="TPR_Epg5_mid"/>
</dbReference>
<evidence type="ECO:0000256" key="3">
    <source>
        <dbReference type="SAM" id="MobiDB-lite"/>
    </source>
</evidence>
<keyword evidence="7" id="KW-1185">Reference proteome</keyword>
<dbReference type="Proteomes" id="UP001209878">
    <property type="component" value="Unassembled WGS sequence"/>
</dbReference>
<organism evidence="6 7">
    <name type="scientific">Ridgeia piscesae</name>
    <name type="common">Tubeworm</name>
    <dbReference type="NCBI Taxonomy" id="27915"/>
    <lineage>
        <taxon>Eukaryota</taxon>
        <taxon>Metazoa</taxon>
        <taxon>Spiralia</taxon>
        <taxon>Lophotrochozoa</taxon>
        <taxon>Annelida</taxon>
        <taxon>Polychaeta</taxon>
        <taxon>Sedentaria</taxon>
        <taxon>Canalipalpata</taxon>
        <taxon>Sabellida</taxon>
        <taxon>Siboglinidae</taxon>
        <taxon>Ridgeia</taxon>
    </lineage>
</organism>
<comment type="similarity">
    <text evidence="1">Belongs to the EPG5 family.</text>
</comment>
<feature type="region of interest" description="Disordered" evidence="3">
    <location>
        <begin position="2014"/>
        <end position="2039"/>
    </location>
</feature>
<dbReference type="GO" id="GO:0097352">
    <property type="term" value="P:autophagosome maturation"/>
    <property type="evidence" value="ECO:0007669"/>
    <property type="project" value="TreeGrafter"/>
</dbReference>
<feature type="domain" description="Epg5-like central TPR repeats" evidence="4">
    <location>
        <begin position="1960"/>
        <end position="2251"/>
    </location>
</feature>
<accession>A0AAD9UFL9</accession>
<feature type="domain" description="Epg5-like TPR" evidence="5">
    <location>
        <begin position="1379"/>
        <end position="1590"/>
    </location>
</feature>
<dbReference type="Pfam" id="PF26103">
    <property type="entry name" value="TPR_Epg5"/>
    <property type="match status" value="1"/>
</dbReference>
<dbReference type="GO" id="GO:0005737">
    <property type="term" value="C:cytoplasm"/>
    <property type="evidence" value="ECO:0007669"/>
    <property type="project" value="TreeGrafter"/>
</dbReference>
<protein>
    <recommendedName>
        <fullName evidence="8">Ectopic P granules protein 5 homolog</fullName>
    </recommendedName>
</protein>
<feature type="region of interest" description="Disordered" evidence="3">
    <location>
        <begin position="1"/>
        <end position="50"/>
    </location>
</feature>
<dbReference type="PANTHER" id="PTHR31139:SF4">
    <property type="entry name" value="ECTOPIC P GRANULES PROTEIN 5 HOMOLOG"/>
    <property type="match status" value="1"/>
</dbReference>
<dbReference type="InterPro" id="IPR051436">
    <property type="entry name" value="Autophagy-related_EPG5"/>
</dbReference>
<evidence type="ECO:0000259" key="5">
    <source>
        <dbReference type="Pfam" id="PF26573"/>
    </source>
</evidence>
<dbReference type="EMBL" id="JAODUO010000163">
    <property type="protein sequence ID" value="KAK2187490.1"/>
    <property type="molecule type" value="Genomic_DNA"/>
</dbReference>
<keyword evidence="2" id="KW-0072">Autophagy</keyword>
<feature type="compositionally biased region" description="Basic and acidic residues" evidence="3">
    <location>
        <begin position="1511"/>
        <end position="1526"/>
    </location>
</feature>
<feature type="compositionally biased region" description="Basic and acidic residues" evidence="3">
    <location>
        <begin position="159"/>
        <end position="277"/>
    </location>
</feature>
<evidence type="ECO:0000313" key="7">
    <source>
        <dbReference type="Proteomes" id="UP001209878"/>
    </source>
</evidence>
<feature type="region of interest" description="Disordered" evidence="3">
    <location>
        <begin position="1507"/>
        <end position="1526"/>
    </location>
</feature>
<gene>
    <name evidence="6" type="ORF">NP493_163g01042</name>
</gene>
<reference evidence="6" key="1">
    <citation type="journal article" date="2023" name="Mol. Biol. Evol.">
        <title>Third-Generation Sequencing Reveals the Adaptive Role of the Epigenome in Three Deep-Sea Polychaetes.</title>
        <authorList>
            <person name="Perez M."/>
            <person name="Aroh O."/>
            <person name="Sun Y."/>
            <person name="Lan Y."/>
            <person name="Juniper S.K."/>
            <person name="Young C.R."/>
            <person name="Angers B."/>
            <person name="Qian P.Y."/>
        </authorList>
    </citation>
    <scope>NUCLEOTIDE SEQUENCE</scope>
    <source>
        <strain evidence="6">R07B-5</strain>
    </source>
</reference>
<dbReference type="InterPro" id="IPR058750">
    <property type="entry name" value="TPR_Epg5"/>
</dbReference>